<dbReference type="EnsemblMetazoa" id="GAUT023480-RA">
    <property type="protein sequence ID" value="GAUT023480-PA"/>
    <property type="gene ID" value="GAUT023480"/>
</dbReference>
<evidence type="ECO:0008006" key="13">
    <source>
        <dbReference type="Google" id="ProtNLM"/>
    </source>
</evidence>
<keyword evidence="5" id="KW-0156">Chromatin regulator</keyword>
<keyword evidence="2" id="KW-0378">Hydrolase</keyword>
<evidence type="ECO:0000256" key="8">
    <source>
        <dbReference type="SAM" id="MobiDB-lite"/>
    </source>
</evidence>
<dbReference type="FunFam" id="3.40.50.300:FF:001629">
    <property type="entry name" value="Probable ATP-dependent helicase PF08_0048"/>
    <property type="match status" value="1"/>
</dbReference>
<accession>A0A1A9V2B8</accession>
<feature type="compositionally biased region" description="Low complexity" evidence="8">
    <location>
        <begin position="140"/>
        <end position="171"/>
    </location>
</feature>
<keyword evidence="1" id="KW-0547">Nucleotide-binding</keyword>
<keyword evidence="12" id="KW-1185">Reference proteome</keyword>
<dbReference type="InterPro" id="IPR001650">
    <property type="entry name" value="Helicase_C-like"/>
</dbReference>
<evidence type="ECO:0000256" key="7">
    <source>
        <dbReference type="ARBA" id="ARBA00023242"/>
    </source>
</evidence>
<dbReference type="InterPro" id="IPR049730">
    <property type="entry name" value="SNF2/RAD54-like_C"/>
</dbReference>
<evidence type="ECO:0000256" key="5">
    <source>
        <dbReference type="ARBA" id="ARBA00022853"/>
    </source>
</evidence>
<dbReference type="CDD" id="cd17998">
    <property type="entry name" value="DEXHc_SMARCAD1"/>
    <property type="match status" value="1"/>
</dbReference>
<evidence type="ECO:0000259" key="9">
    <source>
        <dbReference type="PROSITE" id="PS51192"/>
    </source>
</evidence>
<evidence type="ECO:0000256" key="3">
    <source>
        <dbReference type="ARBA" id="ARBA00022806"/>
    </source>
</evidence>
<feature type="region of interest" description="Disordered" evidence="8">
    <location>
        <begin position="140"/>
        <end position="180"/>
    </location>
</feature>
<reference evidence="11" key="1">
    <citation type="submission" date="2020-05" db="UniProtKB">
        <authorList>
            <consortium name="EnsemblMetazoa"/>
        </authorList>
    </citation>
    <scope>IDENTIFICATION</scope>
    <source>
        <strain evidence="11">TTRI</strain>
    </source>
</reference>
<evidence type="ECO:0000313" key="11">
    <source>
        <dbReference type="EnsemblMetazoa" id="GAUT023480-PA"/>
    </source>
</evidence>
<dbReference type="AlphaFoldDB" id="A0A1A9V2B8"/>
<dbReference type="Gene3D" id="3.40.50.300">
    <property type="entry name" value="P-loop containing nucleotide triphosphate hydrolases"/>
    <property type="match status" value="1"/>
</dbReference>
<protein>
    <recommendedName>
        <fullName evidence="13">SWI/SNF-related matrix-associated actin-dependent regulator of chromatin subfamily A containing DEAD/H box 1 homolog</fullName>
    </recommendedName>
</protein>
<keyword evidence="6" id="KW-0238">DNA-binding</keyword>
<dbReference type="VEuPathDB" id="VectorBase:GAUT023480"/>
<proteinExistence type="predicted"/>
<dbReference type="SMART" id="SM00487">
    <property type="entry name" value="DEXDc"/>
    <property type="match status" value="1"/>
</dbReference>
<dbReference type="InterPro" id="IPR038718">
    <property type="entry name" value="SNF2-like_sf"/>
</dbReference>
<evidence type="ECO:0000259" key="10">
    <source>
        <dbReference type="PROSITE" id="PS51194"/>
    </source>
</evidence>
<sequence length="890" mass="100928">MSEAEAVTSAPKTSISDLRQFRINKNLAAAATSKTAVLLPGKKRIQVMADSDSDADITPKKIKIELSVEEKEERFLAIAKIATDYDTMDIQDSLVRSDWVIDDAMKYLKDRRMPKRGPDSFQGSNNKVVVPPSAIITVRATPPAKPAAAPAKTTATNGTTKSRTKKTSSYGSDDEDSGDQAFAKGQVYDSDDSDTEASHEMTGQRKKVFEFMNTATPMELQTVKNLSEKKASIILELRPFKDWTDLCQKLESNKALSAELLNHTQELLNKQNNVANILTKCNKLVQRLETAIEAGAGIVEQPKILNKKFKLADYQLIGLNWLTVMNKQQMNGILADEMGLGKTIQVIAFLAYLKENNLAKAAHLIVVPSSTLDNWAAELSRWCPSLVVERYHGSQEERKRMRIRFAKEGFTGFDILLTTYVKRTLIKVIEIYTIPIFYSLNGSYHIVASTPEERKMFRVCKLHYVIFDEAHMLKNMTTQRYANLITINAEMRILLTGTPLQNNLLELMSLLCFVMPSFFGKNVEDIKSLFAKKNKAENGNEEVSQFQETQVERAKRIMKPFVLRRLKKDVLGNLPKKHTQVEKVPMSEIQKRYYNDLVEYYSNNKGEICSGDRAGVTIMVEMRKLANHPLLARYYFDDAKLREFSKRLATVPTYKKSNPQYIFEEMAVMSDFQVWQLCHKHELLDVKIPEDLICDSGKFQFLDSLLPKLKAEGHRVLIFSQFTMMLDVVEKYLDIRKHGYCRLDGSTAVEERQDMINDFNTDSGIFIFLLSTKAGGVGINLTAADTCIIHDIDFNPYNDKQAEDRCHRMGQTRPVTIYRLISESTIEEGMLLVAEEKLKLEQDITSNEKGGEVQETKCVVRLLTMALGLDKDEEEQLNKSINNSLTSPSK</sequence>
<evidence type="ECO:0000256" key="1">
    <source>
        <dbReference type="ARBA" id="ARBA00022741"/>
    </source>
</evidence>
<dbReference type="SUPFAM" id="SSF52540">
    <property type="entry name" value="P-loop containing nucleoside triphosphate hydrolases"/>
    <property type="match status" value="2"/>
</dbReference>
<keyword evidence="4" id="KW-0067">ATP-binding</keyword>
<name>A0A1A9V2B8_GLOAU</name>
<dbReference type="PROSITE" id="PS51192">
    <property type="entry name" value="HELICASE_ATP_BIND_1"/>
    <property type="match status" value="1"/>
</dbReference>
<keyword evidence="3" id="KW-0347">Helicase</keyword>
<dbReference type="InterPro" id="IPR000330">
    <property type="entry name" value="SNF2_N"/>
</dbReference>
<dbReference type="GO" id="GO:0006325">
    <property type="term" value="P:chromatin organization"/>
    <property type="evidence" value="ECO:0007669"/>
    <property type="project" value="UniProtKB-KW"/>
</dbReference>
<evidence type="ECO:0000256" key="2">
    <source>
        <dbReference type="ARBA" id="ARBA00022801"/>
    </source>
</evidence>
<organism evidence="11 12">
    <name type="scientific">Glossina austeni</name>
    <name type="common">Savannah tsetse fly</name>
    <dbReference type="NCBI Taxonomy" id="7395"/>
    <lineage>
        <taxon>Eukaryota</taxon>
        <taxon>Metazoa</taxon>
        <taxon>Ecdysozoa</taxon>
        <taxon>Arthropoda</taxon>
        <taxon>Hexapoda</taxon>
        <taxon>Insecta</taxon>
        <taxon>Pterygota</taxon>
        <taxon>Neoptera</taxon>
        <taxon>Endopterygota</taxon>
        <taxon>Diptera</taxon>
        <taxon>Brachycera</taxon>
        <taxon>Muscomorpha</taxon>
        <taxon>Hippoboscoidea</taxon>
        <taxon>Glossinidae</taxon>
        <taxon>Glossina</taxon>
    </lineage>
</organism>
<evidence type="ECO:0000256" key="4">
    <source>
        <dbReference type="ARBA" id="ARBA00022840"/>
    </source>
</evidence>
<dbReference type="SMART" id="SM00490">
    <property type="entry name" value="HELICc"/>
    <property type="match status" value="1"/>
</dbReference>
<dbReference type="Pfam" id="PF00176">
    <property type="entry name" value="SNF2-rel_dom"/>
    <property type="match status" value="1"/>
</dbReference>
<dbReference type="GO" id="GO:0005524">
    <property type="term" value="F:ATP binding"/>
    <property type="evidence" value="ECO:0007669"/>
    <property type="project" value="UniProtKB-KW"/>
</dbReference>
<feature type="domain" description="Helicase C-terminal" evidence="10">
    <location>
        <begin position="701"/>
        <end position="864"/>
    </location>
</feature>
<dbReference type="PANTHER" id="PTHR10799">
    <property type="entry name" value="SNF2/RAD54 HELICASE FAMILY"/>
    <property type="match status" value="1"/>
</dbReference>
<dbReference type="InterPro" id="IPR027417">
    <property type="entry name" value="P-loop_NTPase"/>
</dbReference>
<dbReference type="GO" id="GO:0004386">
    <property type="term" value="F:helicase activity"/>
    <property type="evidence" value="ECO:0007669"/>
    <property type="project" value="UniProtKB-KW"/>
</dbReference>
<keyword evidence="7" id="KW-0539">Nucleus</keyword>
<dbReference type="PROSITE" id="PS51194">
    <property type="entry name" value="HELICASE_CTER"/>
    <property type="match status" value="1"/>
</dbReference>
<dbReference type="CDD" id="cd18793">
    <property type="entry name" value="SF2_C_SNF"/>
    <property type="match status" value="1"/>
</dbReference>
<dbReference type="Pfam" id="PF00271">
    <property type="entry name" value="Helicase_C"/>
    <property type="match status" value="1"/>
</dbReference>
<dbReference type="STRING" id="7395.A0A1A9V2B8"/>
<dbReference type="GO" id="GO:0016787">
    <property type="term" value="F:hydrolase activity"/>
    <property type="evidence" value="ECO:0007669"/>
    <property type="project" value="UniProtKB-KW"/>
</dbReference>
<dbReference type="Proteomes" id="UP000078200">
    <property type="component" value="Unassembled WGS sequence"/>
</dbReference>
<dbReference type="InterPro" id="IPR014001">
    <property type="entry name" value="Helicase_ATP-bd"/>
</dbReference>
<dbReference type="SUPFAM" id="SSF81585">
    <property type="entry name" value="PsbU/PolX domain-like"/>
    <property type="match status" value="1"/>
</dbReference>
<evidence type="ECO:0000313" key="12">
    <source>
        <dbReference type="Proteomes" id="UP000078200"/>
    </source>
</evidence>
<evidence type="ECO:0000256" key="6">
    <source>
        <dbReference type="ARBA" id="ARBA00023125"/>
    </source>
</evidence>
<dbReference type="GO" id="GO:0003677">
    <property type="term" value="F:DNA binding"/>
    <property type="evidence" value="ECO:0007669"/>
    <property type="project" value="UniProtKB-KW"/>
</dbReference>
<dbReference type="Gene3D" id="3.40.50.10810">
    <property type="entry name" value="Tandem AAA-ATPase domain"/>
    <property type="match status" value="1"/>
</dbReference>
<feature type="domain" description="Helicase ATP-binding" evidence="9">
    <location>
        <begin position="323"/>
        <end position="517"/>
    </location>
</feature>